<keyword evidence="2" id="KW-1185">Reference proteome</keyword>
<name>J3LXP0_ORYBR</name>
<organism evidence="1">
    <name type="scientific">Oryza brachyantha</name>
    <name type="common">malo sina</name>
    <dbReference type="NCBI Taxonomy" id="4533"/>
    <lineage>
        <taxon>Eukaryota</taxon>
        <taxon>Viridiplantae</taxon>
        <taxon>Streptophyta</taxon>
        <taxon>Embryophyta</taxon>
        <taxon>Tracheophyta</taxon>
        <taxon>Spermatophyta</taxon>
        <taxon>Magnoliopsida</taxon>
        <taxon>Liliopsida</taxon>
        <taxon>Poales</taxon>
        <taxon>Poaceae</taxon>
        <taxon>BOP clade</taxon>
        <taxon>Oryzoideae</taxon>
        <taxon>Oryzeae</taxon>
        <taxon>Oryzinae</taxon>
        <taxon>Oryza</taxon>
    </lineage>
</organism>
<evidence type="ECO:0000313" key="1">
    <source>
        <dbReference type="EnsemblPlants" id="OB04G19150.1"/>
    </source>
</evidence>
<dbReference type="Proteomes" id="UP000006038">
    <property type="component" value="Chromosome 4"/>
</dbReference>
<reference evidence="1" key="2">
    <citation type="submission" date="2013-04" db="UniProtKB">
        <authorList>
            <consortium name="EnsemblPlants"/>
        </authorList>
    </citation>
    <scope>IDENTIFICATION</scope>
</reference>
<dbReference type="HOGENOM" id="CLU_1534868_0_0_1"/>
<sequence length="175" mass="19817">MEHQAGGGGVAGGRALGAAVVPRAPLDLDPDWKYNWSMGNVNRGDHKRKAASLIDDDEEEDKEPLPYATNPQGLADHRKEELIACTLEPKYMCHDEKLNRSNRELVGLYNQIGLRRRNLIRKAYRRVSLGRDLKSQLKDILQLLKVAKNLHKDILDRGGTPAPIPAHFEDKKRFY</sequence>
<dbReference type="AlphaFoldDB" id="J3LXP0"/>
<evidence type="ECO:0000313" key="2">
    <source>
        <dbReference type="Proteomes" id="UP000006038"/>
    </source>
</evidence>
<dbReference type="Gramene" id="OB04G19150.1">
    <property type="protein sequence ID" value="OB04G19150.1"/>
    <property type="gene ID" value="OB04G19150"/>
</dbReference>
<protein>
    <submittedName>
        <fullName evidence="1">Uncharacterized protein</fullName>
    </submittedName>
</protein>
<reference evidence="1" key="1">
    <citation type="journal article" date="2013" name="Nat. Commun.">
        <title>Whole-genome sequencing of Oryza brachyantha reveals mechanisms underlying Oryza genome evolution.</title>
        <authorList>
            <person name="Chen J."/>
            <person name="Huang Q."/>
            <person name="Gao D."/>
            <person name="Wang J."/>
            <person name="Lang Y."/>
            <person name="Liu T."/>
            <person name="Li B."/>
            <person name="Bai Z."/>
            <person name="Luis Goicoechea J."/>
            <person name="Liang C."/>
            <person name="Chen C."/>
            <person name="Zhang W."/>
            <person name="Sun S."/>
            <person name="Liao Y."/>
            <person name="Zhang X."/>
            <person name="Yang L."/>
            <person name="Song C."/>
            <person name="Wang M."/>
            <person name="Shi J."/>
            <person name="Liu G."/>
            <person name="Liu J."/>
            <person name="Zhou H."/>
            <person name="Zhou W."/>
            <person name="Yu Q."/>
            <person name="An N."/>
            <person name="Chen Y."/>
            <person name="Cai Q."/>
            <person name="Wang B."/>
            <person name="Liu B."/>
            <person name="Min J."/>
            <person name="Huang Y."/>
            <person name="Wu H."/>
            <person name="Li Z."/>
            <person name="Zhang Y."/>
            <person name="Yin Y."/>
            <person name="Song W."/>
            <person name="Jiang J."/>
            <person name="Jackson S.A."/>
            <person name="Wing R.A."/>
            <person name="Wang J."/>
            <person name="Chen M."/>
        </authorList>
    </citation>
    <scope>NUCLEOTIDE SEQUENCE [LARGE SCALE GENOMIC DNA]</scope>
    <source>
        <strain evidence="1">cv. IRGC 101232</strain>
    </source>
</reference>
<proteinExistence type="predicted"/>
<dbReference type="EnsemblPlants" id="OB04G19150.1">
    <property type="protein sequence ID" value="OB04G19150.1"/>
    <property type="gene ID" value="OB04G19150"/>
</dbReference>
<accession>J3LXP0</accession>